<name>A0A430Q168_SCHBO</name>
<reference evidence="1 2" key="1">
    <citation type="journal article" date="2019" name="PLoS Pathog.">
        <title>Genome sequence of the bovine parasite Schistosoma bovis Tanzania.</title>
        <authorList>
            <person name="Oey H."/>
            <person name="Zakrzewski M."/>
            <person name="Gobert G."/>
            <person name="Gravermann K."/>
            <person name="Stoye J."/>
            <person name="Jones M."/>
            <person name="Mcmanus D."/>
            <person name="Krause L."/>
        </authorList>
    </citation>
    <scope>NUCLEOTIDE SEQUENCE [LARGE SCALE GENOMIC DNA]</scope>
    <source>
        <strain evidence="1 2">TAN1997</strain>
    </source>
</reference>
<gene>
    <name evidence="1" type="ORF">DC041_0003312</name>
</gene>
<comment type="caution">
    <text evidence="1">The sequence shown here is derived from an EMBL/GenBank/DDBJ whole genome shotgun (WGS) entry which is preliminary data.</text>
</comment>
<organism evidence="1 2">
    <name type="scientific">Schistosoma bovis</name>
    <name type="common">Blood fluke</name>
    <dbReference type="NCBI Taxonomy" id="6184"/>
    <lineage>
        <taxon>Eukaryota</taxon>
        <taxon>Metazoa</taxon>
        <taxon>Spiralia</taxon>
        <taxon>Lophotrochozoa</taxon>
        <taxon>Platyhelminthes</taxon>
        <taxon>Trematoda</taxon>
        <taxon>Digenea</taxon>
        <taxon>Strigeidida</taxon>
        <taxon>Schistosomatoidea</taxon>
        <taxon>Schistosomatidae</taxon>
        <taxon>Schistosoma</taxon>
    </lineage>
</organism>
<protein>
    <submittedName>
        <fullName evidence="1">Uncharacterized protein</fullName>
    </submittedName>
</protein>
<evidence type="ECO:0000313" key="1">
    <source>
        <dbReference type="EMBL" id="RTG81439.1"/>
    </source>
</evidence>
<sequence>MIVSIRSTSVCNVTSIGFFKQSKQPEASRTVVIQVPTINDLNIKSCDISPRSNNLINTPRSFEFYCQRFNTPCSENIFVKHPTMSVEKLIKTEQKQQQQRNLFPHRSIAEIGIAIGLWRKIDKMHQQIDDVKKSHEKHNHVRQLRLVHAQKYWENIVKRGKRIALLQKQRSYEKMQFNKRKSDQIKVQNELNEKLKMNREKFKFLENDQKQLKINNQLTENYLNYKQKLLDHELLIEEKYQHLINLQNRTNEIRSTSEDSSKFKVIHYQLANTYFYNILVISRAFPIKTKKQHQNELSSEIHWNRLCEKFTIESNIQERKLKESKLTSEHVKQLRNQKLVKIPISMKLTNLTLDN</sequence>
<dbReference type="AlphaFoldDB" id="A0A430Q168"/>
<accession>A0A430Q168</accession>
<keyword evidence="2" id="KW-1185">Reference proteome</keyword>
<evidence type="ECO:0000313" key="2">
    <source>
        <dbReference type="Proteomes" id="UP000290809"/>
    </source>
</evidence>
<dbReference type="Proteomes" id="UP000290809">
    <property type="component" value="Unassembled WGS sequence"/>
</dbReference>
<proteinExistence type="predicted"/>
<dbReference type="EMBL" id="QMKO01003371">
    <property type="protein sequence ID" value="RTG81439.1"/>
    <property type="molecule type" value="Genomic_DNA"/>
</dbReference>